<sequence>LSLPTSYHQQPYMEASRLAYFSHGSDSLRCTLVIHTLRQICQNTRKCKICPSCFLLTAWAHGMFMHILPSVVTPLTSTSRTTALRA</sequence>
<dbReference type="EMBL" id="GETE01001304">
    <property type="protein sequence ID" value="JAT78701.1"/>
    <property type="molecule type" value="Transcribed_RNA"/>
</dbReference>
<reference evidence="1" key="1">
    <citation type="submission" date="2016-07" db="EMBL/GenBank/DDBJ databases">
        <title>Salivary Glands transcriptome analysis on engorged females of Ornithodoros brasiliensis (Acari:Argasidae).</title>
        <authorList>
            <person name="Simons S.M."/>
            <person name="Carvalho E."/>
            <person name="Junqueira-de-Azevedo I."/>
            <person name="Ho P.L."/>
            <person name="Giovanni D."/>
            <person name="Mendonca R."/>
            <person name="Onofrio V."/>
            <person name="Landulfo G."/>
            <person name="Ramirez D."/>
            <person name="Barros-Battesti D."/>
        </authorList>
    </citation>
    <scope>NUCLEOTIDE SEQUENCE</scope>
    <source>
        <strain evidence="1">Female</strain>
        <tissue evidence="1">Salivary gland</tissue>
    </source>
</reference>
<protein>
    <submittedName>
        <fullName evidence="1">Uncharacterized protein</fullName>
    </submittedName>
</protein>
<feature type="non-terminal residue" evidence="1">
    <location>
        <position position="1"/>
    </location>
</feature>
<evidence type="ECO:0000313" key="1">
    <source>
        <dbReference type="EMBL" id="JAT78701.1"/>
    </source>
</evidence>
<proteinExistence type="predicted"/>
<organism evidence="1">
    <name type="scientific">Ornithodoros brasiliensis</name>
    <name type="common">Mouro tick</name>
    <dbReference type="NCBI Taxonomy" id="888526"/>
    <lineage>
        <taxon>Eukaryota</taxon>
        <taxon>Metazoa</taxon>
        <taxon>Ecdysozoa</taxon>
        <taxon>Arthropoda</taxon>
        <taxon>Chelicerata</taxon>
        <taxon>Arachnida</taxon>
        <taxon>Acari</taxon>
        <taxon>Parasitiformes</taxon>
        <taxon>Ixodida</taxon>
        <taxon>Ixodoidea</taxon>
        <taxon>Argasidae</taxon>
        <taxon>Ornithodorinae</taxon>
        <taxon>Ornithodoros</taxon>
    </lineage>
</organism>
<accession>A0A1D2AHY6</accession>
<dbReference type="AlphaFoldDB" id="A0A1D2AHY6"/>
<name>A0A1D2AHY6_ORNBR</name>